<dbReference type="EMBL" id="BDIP01011168">
    <property type="protein sequence ID" value="GIQ93006.1"/>
    <property type="molecule type" value="Genomic_DNA"/>
</dbReference>
<sequence>WETRNTDSEQDQSLPAVSAVKRPYRLSIDLSTLPHPSMVPPPPAKRVSLLAATAPPAKRVSALSATPSATVHTSVGHDRPSRCVATETEGGDSLPDQDLMEDDVFSGDESSDDSFLV</sequence>
<reference evidence="2 3" key="1">
    <citation type="journal article" date="2018" name="PLoS ONE">
        <title>The draft genome of Kipferlia bialata reveals reductive genome evolution in fornicate parasites.</title>
        <authorList>
            <person name="Tanifuji G."/>
            <person name="Takabayashi S."/>
            <person name="Kume K."/>
            <person name="Takagi M."/>
            <person name="Nakayama T."/>
            <person name="Kamikawa R."/>
            <person name="Inagaki Y."/>
            <person name="Hashimoto T."/>
        </authorList>
    </citation>
    <scope>NUCLEOTIDE SEQUENCE [LARGE SCALE GENOMIC DNA]</scope>
    <source>
        <strain evidence="2">NY0173</strain>
    </source>
</reference>
<comment type="caution">
    <text evidence="2">The sequence shown here is derived from an EMBL/GenBank/DDBJ whole genome shotgun (WGS) entry which is preliminary data.</text>
</comment>
<keyword evidence="3" id="KW-1185">Reference proteome</keyword>
<evidence type="ECO:0000313" key="3">
    <source>
        <dbReference type="Proteomes" id="UP000265618"/>
    </source>
</evidence>
<accession>A0A9K3DDV5</accession>
<feature type="compositionally biased region" description="Acidic residues" evidence="1">
    <location>
        <begin position="98"/>
        <end position="117"/>
    </location>
</feature>
<dbReference type="AlphaFoldDB" id="A0A9K3DDV5"/>
<feature type="non-terminal residue" evidence="2">
    <location>
        <position position="117"/>
    </location>
</feature>
<organism evidence="2 3">
    <name type="scientific">Kipferlia bialata</name>
    <dbReference type="NCBI Taxonomy" id="797122"/>
    <lineage>
        <taxon>Eukaryota</taxon>
        <taxon>Metamonada</taxon>
        <taxon>Carpediemonas-like organisms</taxon>
        <taxon>Kipferlia</taxon>
    </lineage>
</organism>
<protein>
    <submittedName>
        <fullName evidence="2">Uncharacterized protein</fullName>
    </submittedName>
</protein>
<dbReference type="Proteomes" id="UP000265618">
    <property type="component" value="Unassembled WGS sequence"/>
</dbReference>
<gene>
    <name evidence="2" type="ORF">KIPB_017147</name>
</gene>
<evidence type="ECO:0000256" key="1">
    <source>
        <dbReference type="SAM" id="MobiDB-lite"/>
    </source>
</evidence>
<name>A0A9K3DDV5_9EUKA</name>
<feature type="compositionally biased region" description="Polar residues" evidence="1">
    <location>
        <begin position="63"/>
        <end position="73"/>
    </location>
</feature>
<evidence type="ECO:0000313" key="2">
    <source>
        <dbReference type="EMBL" id="GIQ93006.1"/>
    </source>
</evidence>
<feature type="region of interest" description="Disordered" evidence="1">
    <location>
        <begin position="61"/>
        <end position="117"/>
    </location>
</feature>
<proteinExistence type="predicted"/>